<keyword evidence="3" id="KW-1185">Reference proteome</keyword>
<protein>
    <submittedName>
        <fullName evidence="2">Uncharacterized protein</fullName>
    </submittedName>
</protein>
<dbReference type="GeneID" id="80884483"/>
<gene>
    <name evidence="2" type="ORF">POJ06DRAFT_268533</name>
</gene>
<reference evidence="2" key="1">
    <citation type="submission" date="2023-03" db="EMBL/GenBank/DDBJ databases">
        <title>Near-Complete genome sequence of Lipomyces tetrasporous NRRL Y-64009, an oleaginous yeast capable of growing on lignocellulosic hydrolysates.</title>
        <authorList>
            <consortium name="Lawrence Berkeley National Laboratory"/>
            <person name="Jagtap S.S."/>
            <person name="Liu J.-J."/>
            <person name="Walukiewicz H.E."/>
            <person name="Pangilinan J."/>
            <person name="Lipzen A."/>
            <person name="Ahrendt S."/>
            <person name="Koriabine M."/>
            <person name="Cobaugh K."/>
            <person name="Salamov A."/>
            <person name="Yoshinaga Y."/>
            <person name="Ng V."/>
            <person name="Daum C."/>
            <person name="Grigoriev I.V."/>
            <person name="Slininger P.J."/>
            <person name="Dien B.S."/>
            <person name="Jin Y.-S."/>
            <person name="Rao C.V."/>
        </authorList>
    </citation>
    <scope>NUCLEOTIDE SEQUENCE</scope>
    <source>
        <strain evidence="2">NRRL Y-64009</strain>
    </source>
</reference>
<comment type="caution">
    <text evidence="2">The sequence shown here is derived from an EMBL/GenBank/DDBJ whole genome shotgun (WGS) entry which is preliminary data.</text>
</comment>
<dbReference type="EMBL" id="JARPMG010000006">
    <property type="protein sequence ID" value="KAJ8099648.1"/>
    <property type="molecule type" value="Genomic_DNA"/>
</dbReference>
<feature type="region of interest" description="Disordered" evidence="1">
    <location>
        <begin position="1"/>
        <end position="51"/>
    </location>
</feature>
<dbReference type="RefSeq" id="XP_056043098.1">
    <property type="nucleotide sequence ID" value="XM_056189317.1"/>
</dbReference>
<proteinExistence type="predicted"/>
<organism evidence="2 3">
    <name type="scientific">Lipomyces tetrasporus</name>
    <dbReference type="NCBI Taxonomy" id="54092"/>
    <lineage>
        <taxon>Eukaryota</taxon>
        <taxon>Fungi</taxon>
        <taxon>Dikarya</taxon>
        <taxon>Ascomycota</taxon>
        <taxon>Saccharomycotina</taxon>
        <taxon>Lipomycetes</taxon>
        <taxon>Lipomycetales</taxon>
        <taxon>Lipomycetaceae</taxon>
        <taxon>Lipomyces</taxon>
    </lineage>
</organism>
<feature type="compositionally biased region" description="Polar residues" evidence="1">
    <location>
        <begin position="19"/>
        <end position="36"/>
    </location>
</feature>
<dbReference type="AlphaFoldDB" id="A0AAD7QQX5"/>
<accession>A0AAD7QQX5</accession>
<evidence type="ECO:0000313" key="2">
    <source>
        <dbReference type="EMBL" id="KAJ8099648.1"/>
    </source>
</evidence>
<name>A0AAD7QQX5_9ASCO</name>
<evidence type="ECO:0000313" key="3">
    <source>
        <dbReference type="Proteomes" id="UP001217417"/>
    </source>
</evidence>
<sequence>MIREPAHARNSPSPAGWGSSAQRQQLPTPFTTNDRQGNLPAVKPGRPQARPTHILNGNVIAATPVNFFSQEWFEETFGLSMVETALARTKQKSEVRRD</sequence>
<evidence type="ECO:0000256" key="1">
    <source>
        <dbReference type="SAM" id="MobiDB-lite"/>
    </source>
</evidence>
<dbReference type="Proteomes" id="UP001217417">
    <property type="component" value="Unassembled WGS sequence"/>
</dbReference>